<protein>
    <submittedName>
        <fullName evidence="8">PKD domain-containing protein</fullName>
    </submittedName>
</protein>
<evidence type="ECO:0000313" key="9">
    <source>
        <dbReference type="Proteomes" id="UP000559010"/>
    </source>
</evidence>
<dbReference type="InterPro" id="IPR029058">
    <property type="entry name" value="AB_hydrolase_fold"/>
</dbReference>
<name>A0A848IU34_9BACT</name>
<organism evidence="8 9">
    <name type="scientific">Marinigracilibium pacificum</name>
    <dbReference type="NCBI Taxonomy" id="2729599"/>
    <lineage>
        <taxon>Bacteria</taxon>
        <taxon>Pseudomonadati</taxon>
        <taxon>Bacteroidota</taxon>
        <taxon>Cytophagia</taxon>
        <taxon>Cytophagales</taxon>
        <taxon>Flammeovirgaceae</taxon>
        <taxon>Marinigracilibium</taxon>
    </lineage>
</organism>
<dbReference type="PROSITE" id="PS50093">
    <property type="entry name" value="PKD"/>
    <property type="match status" value="2"/>
</dbReference>
<dbReference type="SMART" id="SM00089">
    <property type="entry name" value="PKD"/>
    <property type="match status" value="15"/>
</dbReference>
<keyword evidence="9" id="KW-1185">Reference proteome</keyword>
<evidence type="ECO:0000256" key="1">
    <source>
        <dbReference type="ARBA" id="ARBA00004370"/>
    </source>
</evidence>
<evidence type="ECO:0000259" key="7">
    <source>
        <dbReference type="PROSITE" id="PS50093"/>
    </source>
</evidence>
<dbReference type="CDD" id="cd00146">
    <property type="entry name" value="PKD"/>
    <property type="match status" value="4"/>
</dbReference>
<gene>
    <name evidence="8" type="ORF">HH304_02470</name>
</gene>
<dbReference type="PANTHER" id="PTHR46182">
    <property type="entry name" value="FI19480P1"/>
    <property type="match status" value="1"/>
</dbReference>
<dbReference type="Pfam" id="PF13585">
    <property type="entry name" value="CHU_C"/>
    <property type="match status" value="1"/>
</dbReference>
<sequence>MLTNTNCTTWALTCLLLINFCIQTVAQTSPAERQTAQSWTSSVVAPGEKFGYWEYLPEGYNDPGKTFPIVLFLHGVGEKGSDLNRVLVAGPPRLIRNGKNFPFICISPQARYPWDWNPVFVDELLTWMINNYKVDKTRVYVTGLSMGGNGTWDYAAYGNHSSKLAAIVPIAGWLTGDGCNLQSLPTWAFVGEYDGSGSPNTGTEKGFERIYRCGTPDPEPLLTIYPGRGHDAWTPAYNDDNMWAWLLAQRLGSPPNLPPTVDVGKDFSITLPTNSTTLTARASDPDGSISSYLWTKVSGPAAFLDGTSKANLTVRDLVEGQYTFRCKVTDNKGASASDDIVITVIAEEVNKSPTANAGQDITINLPAQNITINGSGSDPDGQIVSYRWDKISGPNITLNDQDKPSLLLTDLVAGTFDFRLTVTDDDGATGSDVVRVIINPEDVNQNPVANAGPDKEISLPTNSVTLFGQGSDPDGRIVAFKWEKVSGPTATLVNTSNPNLTVENLVAGIYQFSLTVTDDDGATASDLVNVSVTGTNRTPEVDAGSDKTVTLPTNTIVLIANANDPDGKIVLYHWEQLSGPNTAGLANYETAEVTVNNLIEGSYTFMITVEDDQGASASDEVVVVVKNPPTNIPPKVNAGPDLQIQLPENSITITATATDDDGLIVSTIWEKLSGPTVTISGENTTELVLTNLVEGQYEFKISVTDDSDATVSDRVKLTVFPEETNKAPTVNAGPDKFLTLPNNTTTIAASANDTDGEIASYLWTKIQGPNATISGAQSANLSLSDLVEGIYVFEIVVEDNDGASASDRIRVTVGAANIPPTVNIGNDRTITLPEDSVIFNPTVVDNDGTIETYQWVKVSGPSANLTNGNQKNLKVINMVEGTYIFSLTVTDNENAQATDEVTVTVLPEIANKRPTVTAEDDKIIYLPTNSTTLSSNAKDSDGTIISYLWTKVSGPQATLKNINQATATVEGLEEGIYKFRITVTDNDAASASDDIIVEVRSTNKAPVASAGPDQSITLPTNSITLNGKGSDSDGSIASYTWDKISGPSLNFQNRNSANVTLTNLVAGTYTLRLTVVDDDGAEDSDNVKVEVLPEEINQPPTVSAGANKTITLPKNNITLNANASDNDGQIATYLWRKISGPASDLSGTNSARLEVTNMLEGRYVFRITVTDDDGAGASDDVVVVVNPEDVNQTPVANAGPNKSITLPVNSITLNGSGSDPDGSIVAYQWTKVSGPAATLQNQNTANLTVRDMKEGDYTFRLKVTDDDGATSSDQVKVIVLPEEINNPPIVNAGNDKIIYLPQNSIKINGTSSDSDGNIESRLWTQVSGPNTAIITGENTNSITISELDSGVYVFNFRVTDNDGAEANDRVKVTVRPEIANKPPTVDAGDDKMVRLPTNTLTLTGSVNDEDGQVVAVRWTKLNGPTVTVSNRDSIAINISDLKAGTYSFELAATDDDGAITKDVVIVSVLAETINYPPTVDAGSDQYYTIPISEIIINGTVEDDGEIDLITWEQVSGPEITLDGINTPTLTLSSLVPGNYTFTLIAVDVEGATGTDQVNITILAEREKLPPIIDAGADTTIIFPQRNLNVFGSAYDPVNENEIISYSWRQVAGPPTTILYPDSSVLRLEQLLAGEYIFELTAANEDGLSSKDEVIINVYATEYDKIKAPDYFSPNNDGIADFWILENFADISSKFYLSVFDKSGDIVYESQNYQNNWNGTANGGGRDLPEGVYFFTLSINGAVVKTGSITLLR</sequence>
<dbReference type="InterPro" id="IPR013783">
    <property type="entry name" value="Ig-like_fold"/>
</dbReference>
<keyword evidence="5" id="KW-0325">Glycoprotein</keyword>
<dbReference type="Pfam" id="PF22352">
    <property type="entry name" value="K319L-like_PKD"/>
    <property type="match status" value="15"/>
</dbReference>
<comment type="caution">
    <text evidence="8">The sequence shown here is derived from an EMBL/GenBank/DDBJ whole genome shotgun (WGS) entry which is preliminary data.</text>
</comment>
<comment type="subcellular location">
    <subcellularLocation>
        <location evidence="1">Membrane</location>
    </subcellularLocation>
</comment>
<evidence type="ECO:0000256" key="6">
    <source>
        <dbReference type="SAM" id="SignalP"/>
    </source>
</evidence>
<dbReference type="InterPro" id="IPR003961">
    <property type="entry name" value="FN3_dom"/>
</dbReference>
<dbReference type="InterPro" id="IPR022409">
    <property type="entry name" value="PKD/Chitinase_dom"/>
</dbReference>
<reference evidence="8 9" key="1">
    <citation type="submission" date="2020-04" db="EMBL/GenBank/DDBJ databases">
        <title>Flammeovirgaceae bacterium KN852 isolated from deep sea.</title>
        <authorList>
            <person name="Zhang D.-C."/>
        </authorList>
    </citation>
    <scope>NUCLEOTIDE SEQUENCE [LARGE SCALE GENOMIC DNA]</scope>
    <source>
        <strain evidence="8 9">KN852</strain>
    </source>
</reference>
<evidence type="ECO:0000256" key="5">
    <source>
        <dbReference type="ARBA" id="ARBA00023180"/>
    </source>
</evidence>
<evidence type="ECO:0000256" key="2">
    <source>
        <dbReference type="ARBA" id="ARBA00022692"/>
    </source>
</evidence>
<dbReference type="GO" id="GO:0031410">
    <property type="term" value="C:cytoplasmic vesicle"/>
    <property type="evidence" value="ECO:0007669"/>
    <property type="project" value="TreeGrafter"/>
</dbReference>
<dbReference type="InterPro" id="IPR029865">
    <property type="entry name" value="KIAA0319-like"/>
</dbReference>
<dbReference type="Gene3D" id="2.60.40.10">
    <property type="entry name" value="Immunoglobulins"/>
    <property type="match status" value="15"/>
</dbReference>
<dbReference type="SMART" id="SM00060">
    <property type="entry name" value="FN3"/>
    <property type="match status" value="12"/>
</dbReference>
<dbReference type="NCBIfam" id="TIGR04131">
    <property type="entry name" value="Bac_Flav_CTERM"/>
    <property type="match status" value="1"/>
</dbReference>
<keyword evidence="6" id="KW-0732">Signal</keyword>
<dbReference type="RefSeq" id="WP_169677855.1">
    <property type="nucleotide sequence ID" value="NZ_JABBNU010000001.1"/>
</dbReference>
<dbReference type="InterPro" id="IPR026341">
    <property type="entry name" value="T9SS_type_B"/>
</dbReference>
<dbReference type="InterPro" id="IPR000601">
    <property type="entry name" value="PKD_dom"/>
</dbReference>
<dbReference type="Proteomes" id="UP000559010">
    <property type="component" value="Unassembled WGS sequence"/>
</dbReference>
<dbReference type="GO" id="GO:0016020">
    <property type="term" value="C:membrane"/>
    <property type="evidence" value="ECO:0007669"/>
    <property type="project" value="UniProtKB-SubCell"/>
</dbReference>
<evidence type="ECO:0000313" key="8">
    <source>
        <dbReference type="EMBL" id="NMM47246.1"/>
    </source>
</evidence>
<feature type="signal peptide" evidence="6">
    <location>
        <begin position="1"/>
        <end position="26"/>
    </location>
</feature>
<evidence type="ECO:0000256" key="4">
    <source>
        <dbReference type="ARBA" id="ARBA00023136"/>
    </source>
</evidence>
<dbReference type="SUPFAM" id="SSF53474">
    <property type="entry name" value="alpha/beta-Hydrolases"/>
    <property type="match status" value="1"/>
</dbReference>
<feature type="domain" description="PKD" evidence="7">
    <location>
        <begin position="1022"/>
        <end position="1091"/>
    </location>
</feature>
<dbReference type="FunFam" id="2.60.40.10:FF:000257">
    <property type="entry name" value="Dyslexia-associated protein KIAA0319-like"/>
    <property type="match status" value="2"/>
</dbReference>
<dbReference type="Gene3D" id="3.40.50.1820">
    <property type="entry name" value="alpha/beta hydrolase"/>
    <property type="match status" value="1"/>
</dbReference>
<dbReference type="FunFam" id="2.60.40.10:FF:000061">
    <property type="entry name" value="Dyslexia-associated protein KIAA0319 homolog"/>
    <property type="match status" value="2"/>
</dbReference>
<keyword evidence="2" id="KW-0812">Transmembrane</keyword>
<dbReference type="EMBL" id="JABBNU010000001">
    <property type="protein sequence ID" value="NMM47246.1"/>
    <property type="molecule type" value="Genomic_DNA"/>
</dbReference>
<keyword evidence="4" id="KW-0472">Membrane</keyword>
<feature type="chain" id="PRO_5032778941" evidence="6">
    <location>
        <begin position="27"/>
        <end position="1752"/>
    </location>
</feature>
<proteinExistence type="predicted"/>
<feature type="domain" description="PKD" evidence="7">
    <location>
        <begin position="463"/>
        <end position="537"/>
    </location>
</feature>
<accession>A0A848IU34</accession>
<dbReference type="PANTHER" id="PTHR46182:SF2">
    <property type="entry name" value="FI19480P1"/>
    <property type="match status" value="1"/>
</dbReference>
<dbReference type="InterPro" id="IPR035986">
    <property type="entry name" value="PKD_dom_sf"/>
</dbReference>
<evidence type="ECO:0000256" key="3">
    <source>
        <dbReference type="ARBA" id="ARBA00022989"/>
    </source>
</evidence>
<dbReference type="SUPFAM" id="SSF49299">
    <property type="entry name" value="PKD domain"/>
    <property type="match status" value="15"/>
</dbReference>
<keyword evidence="3" id="KW-1133">Transmembrane helix</keyword>